<feature type="transmembrane region" description="Helical" evidence="1">
    <location>
        <begin position="21"/>
        <end position="46"/>
    </location>
</feature>
<sequence length="186" mass="20256">MQVSSRCRMCVTHKARQSGYTLLEMLVAMAVGLFLLAGVAMSYSAIKSTVRMTQELSDAQEVIRYTSQVFTRSVKQTNSEPIISAAPLTIQFQQLANVLSCQGTTPAVDYTEIYALENGFLTCDIGDGNGALQLLKGIEAINFAYNNHLVSVTVKPLNMPSHFGVGLQIDIATTQLILLEAFKESV</sequence>
<proteinExistence type="predicted"/>
<dbReference type="InterPro" id="IPR012902">
    <property type="entry name" value="N_methyl_site"/>
</dbReference>
<dbReference type="PROSITE" id="PS00409">
    <property type="entry name" value="PROKAR_NTER_METHYL"/>
    <property type="match status" value="1"/>
</dbReference>
<dbReference type="OrthoDB" id="5587015at2"/>
<evidence type="ECO:0000313" key="2">
    <source>
        <dbReference type="EMBL" id="TLX46896.1"/>
    </source>
</evidence>
<dbReference type="Proteomes" id="UP000309186">
    <property type="component" value="Unassembled WGS sequence"/>
</dbReference>
<evidence type="ECO:0000256" key="1">
    <source>
        <dbReference type="SAM" id="Phobius"/>
    </source>
</evidence>
<reference evidence="2 3" key="1">
    <citation type="submission" date="2018-01" db="EMBL/GenBank/DDBJ databases">
        <title>Co-occurrence of chitin degradation, pigmentation and bioactivity in marine Pseudoalteromonas.</title>
        <authorList>
            <person name="Paulsen S."/>
            <person name="Gram L."/>
            <person name="Machado H."/>
        </authorList>
    </citation>
    <scope>NUCLEOTIDE SEQUENCE [LARGE SCALE GENOMIC DNA]</scope>
    <source>
        <strain evidence="2 3">S3663</strain>
    </source>
</reference>
<organism evidence="2 3">
    <name type="scientific">Pseudoalteromonas phenolica</name>
    <dbReference type="NCBI Taxonomy" id="161398"/>
    <lineage>
        <taxon>Bacteria</taxon>
        <taxon>Pseudomonadati</taxon>
        <taxon>Pseudomonadota</taxon>
        <taxon>Gammaproteobacteria</taxon>
        <taxon>Alteromonadales</taxon>
        <taxon>Pseudoalteromonadaceae</taxon>
        <taxon>Pseudoalteromonas</taxon>
    </lineage>
</organism>
<keyword evidence="1" id="KW-0472">Membrane</keyword>
<evidence type="ECO:0000313" key="3">
    <source>
        <dbReference type="Proteomes" id="UP000309186"/>
    </source>
</evidence>
<accession>A0A5R9Q2Y6</accession>
<keyword evidence="1" id="KW-1133">Transmembrane helix</keyword>
<comment type="caution">
    <text evidence="2">The sequence shown here is derived from an EMBL/GenBank/DDBJ whole genome shotgun (WGS) entry which is preliminary data.</text>
</comment>
<keyword evidence="1" id="KW-0812">Transmembrane</keyword>
<name>A0A5R9Q2Y6_9GAMM</name>
<dbReference type="EMBL" id="PPSW01000016">
    <property type="protein sequence ID" value="TLX46896.1"/>
    <property type="molecule type" value="Genomic_DNA"/>
</dbReference>
<dbReference type="Pfam" id="PF07963">
    <property type="entry name" value="N_methyl"/>
    <property type="match status" value="1"/>
</dbReference>
<protein>
    <submittedName>
        <fullName evidence="2">Prepilin-type cleavage/methylation domain-containing protein</fullName>
    </submittedName>
</protein>
<dbReference type="AlphaFoldDB" id="A0A5R9Q2Y6"/>
<gene>
    <name evidence="2" type="ORF">C1E24_11610</name>
</gene>
<dbReference type="NCBIfam" id="TIGR02532">
    <property type="entry name" value="IV_pilin_GFxxxE"/>
    <property type="match status" value="1"/>
</dbReference>